<reference evidence="2" key="1">
    <citation type="submission" date="2017-04" db="EMBL/GenBank/DDBJ databases">
        <authorList>
            <person name="Varghese N."/>
            <person name="Submissions S."/>
        </authorList>
    </citation>
    <scope>NUCLEOTIDE SEQUENCE [LARGE SCALE GENOMIC DNA]</scope>
    <source>
        <strain evidence="2">Dd16</strain>
    </source>
</reference>
<evidence type="ECO:0008006" key="3">
    <source>
        <dbReference type="Google" id="ProtNLM"/>
    </source>
</evidence>
<evidence type="ECO:0000313" key="1">
    <source>
        <dbReference type="EMBL" id="SMF67422.1"/>
    </source>
</evidence>
<dbReference type="Pfam" id="PF11231">
    <property type="entry name" value="DUF3034"/>
    <property type="match status" value="1"/>
</dbReference>
<name>A0A1X7GBX8_9SPHN</name>
<keyword evidence="2" id="KW-1185">Reference proteome</keyword>
<organism evidence="1 2">
    <name type="scientific">Allosphingosinicella indica</name>
    <dbReference type="NCBI Taxonomy" id="941907"/>
    <lineage>
        <taxon>Bacteria</taxon>
        <taxon>Pseudomonadati</taxon>
        <taxon>Pseudomonadota</taxon>
        <taxon>Alphaproteobacteria</taxon>
        <taxon>Sphingomonadales</taxon>
        <taxon>Sphingomonadaceae</taxon>
        <taxon>Allosphingosinicella</taxon>
    </lineage>
</organism>
<dbReference type="AlphaFoldDB" id="A0A1X7GBX8"/>
<proteinExistence type="predicted"/>
<dbReference type="Proteomes" id="UP000192934">
    <property type="component" value="Chromosome I"/>
</dbReference>
<dbReference type="EMBL" id="LT840185">
    <property type="protein sequence ID" value="SMF67422.1"/>
    <property type="molecule type" value="Genomic_DNA"/>
</dbReference>
<gene>
    <name evidence="1" type="ORF">SAMN06295910_1505</name>
</gene>
<dbReference type="RefSeq" id="WP_085218224.1">
    <property type="nucleotide sequence ID" value="NZ_LT840185.1"/>
</dbReference>
<dbReference type="STRING" id="941907.SAMN06295910_1505"/>
<sequence>MAGPAAAQDLRWGGKLLLTDAATSVEGAAGGGLASWAVIGGHATDAGIGGGAHGTYVVTDDFSLTTFGAKIGLFDRVELSWARQSFDTRDAGAALGLGRGFTFGQDVFGAKLRVVGDAVYDQDRVLPQISLGIQHKRADEGAVIAAVGGRNRTGTDFYVAATKVLLGQSLVVNGTARLTKANQFGLLGFGGDRKSGHSLQFEGSVGTLVTRRLLVGAEVRTKPDNLGFAKEQDSFDLFAAWQLHRNVTLTAAYVDLGSIATFRGQQGAYLSLQTAF</sequence>
<accession>A0A1X7GBX8</accession>
<dbReference type="OrthoDB" id="9126735at2"/>
<evidence type="ECO:0000313" key="2">
    <source>
        <dbReference type="Proteomes" id="UP000192934"/>
    </source>
</evidence>
<protein>
    <recommendedName>
        <fullName evidence="3">DUF3034 family protein</fullName>
    </recommendedName>
</protein>
<dbReference type="InterPro" id="IPR021393">
    <property type="entry name" value="DUF3034"/>
</dbReference>